<dbReference type="GO" id="GO:0003677">
    <property type="term" value="F:DNA binding"/>
    <property type="evidence" value="ECO:0007669"/>
    <property type="project" value="InterPro"/>
</dbReference>
<gene>
    <name evidence="2" type="ORF">LCGC14_1171580</name>
</gene>
<accession>A0A0F9LPP0</accession>
<dbReference type="AlphaFoldDB" id="A0A0F9LPP0"/>
<comment type="caution">
    <text evidence="2">The sequence shown here is derived from an EMBL/GenBank/DDBJ whole genome shotgun (WGS) entry which is preliminary data.</text>
</comment>
<dbReference type="Pfam" id="PF00476">
    <property type="entry name" value="DNA_pol_A"/>
    <property type="match status" value="1"/>
</dbReference>
<sequence>MVASLARHPAVAFDLETDGLYPAEGNRMCMASMYHPAEGAFSVAWRMHGAVPNLPEKSIKLLQPLLDTELVGHNIGSFDLLFLLAEGLDLTNARVWDTLNGALLFNDSLAGYKLSVLCTLLLNDDGMERSARKWEKWREGFKGKDGFAPHTPLEIIQPKAEDDVAFAWRLREFLEPRILARGDPYPRLLKQEMEWAIFLGELQWEGIGFDIELAEKLLDWARHRQVEIQKSFWDEWRPGLLLTSPTQLMRYFTEFHKMDIPNTEDWILRMFSKGNPDAAAAVERVLEHRLWSKTSDTFLESRSKRGWLQSARRGNGRVRASWGTDASTGRKRGSGFTRTLRLRCSQPNLQQVPTDDERYHLRSLFMAGGDNELAGYDISQAEVRLVAHYANETRMLDELRSREGDIHAMVCRSLGWDPNNPKEKYRAKRIDLGTIYSIGRSHLAQVLTEELLEWVDEADTDKWLKDYRRKYPKIQWISRKAERTIVERGHLVLWNGRRIYFNPDRDEAHKALNLLIQTGVAEIIKEGILKTRAIFKKEGMKTRIVHQLHDEIMTEGPKDELEYMPEIQKMLEAIGPEGGWRCPLFVNSWHRKRWGKELPQEVTI</sequence>
<dbReference type="GO" id="GO:0008408">
    <property type="term" value="F:3'-5' exonuclease activity"/>
    <property type="evidence" value="ECO:0007669"/>
    <property type="project" value="InterPro"/>
</dbReference>
<dbReference type="Gene3D" id="3.30.420.10">
    <property type="entry name" value="Ribonuclease H-like superfamily/Ribonuclease H"/>
    <property type="match status" value="1"/>
</dbReference>
<dbReference type="PRINTS" id="PR00868">
    <property type="entry name" value="DNAPOLI"/>
</dbReference>
<evidence type="ECO:0000259" key="1">
    <source>
        <dbReference type="SMART" id="SM00482"/>
    </source>
</evidence>
<proteinExistence type="predicted"/>
<organism evidence="2">
    <name type="scientific">marine sediment metagenome</name>
    <dbReference type="NCBI Taxonomy" id="412755"/>
    <lineage>
        <taxon>unclassified sequences</taxon>
        <taxon>metagenomes</taxon>
        <taxon>ecological metagenomes</taxon>
    </lineage>
</organism>
<dbReference type="Gene3D" id="3.30.70.370">
    <property type="match status" value="1"/>
</dbReference>
<dbReference type="SUPFAM" id="SSF56672">
    <property type="entry name" value="DNA/RNA polymerases"/>
    <property type="match status" value="1"/>
</dbReference>
<dbReference type="InterPro" id="IPR001098">
    <property type="entry name" value="DNA-dir_DNA_pol_A_palm_dom"/>
</dbReference>
<dbReference type="GO" id="GO:0006261">
    <property type="term" value="P:DNA-templated DNA replication"/>
    <property type="evidence" value="ECO:0007669"/>
    <property type="project" value="InterPro"/>
</dbReference>
<dbReference type="EMBL" id="LAZR01005792">
    <property type="protein sequence ID" value="KKM97089.1"/>
    <property type="molecule type" value="Genomic_DNA"/>
</dbReference>
<dbReference type="PANTHER" id="PTHR10133">
    <property type="entry name" value="DNA POLYMERASE I"/>
    <property type="match status" value="1"/>
</dbReference>
<dbReference type="PANTHER" id="PTHR10133:SF62">
    <property type="entry name" value="DNA POLYMERASE THETA"/>
    <property type="match status" value="1"/>
</dbReference>
<dbReference type="SUPFAM" id="SSF53098">
    <property type="entry name" value="Ribonuclease H-like"/>
    <property type="match status" value="1"/>
</dbReference>
<dbReference type="InterPro" id="IPR012337">
    <property type="entry name" value="RNaseH-like_sf"/>
</dbReference>
<dbReference type="InterPro" id="IPR002298">
    <property type="entry name" value="DNA_polymerase_A"/>
</dbReference>
<protein>
    <recommendedName>
        <fullName evidence="1">DNA-directed DNA polymerase family A palm domain-containing protein</fullName>
    </recommendedName>
</protein>
<dbReference type="InterPro" id="IPR002562">
    <property type="entry name" value="3'-5'_exonuclease_dom"/>
</dbReference>
<feature type="domain" description="DNA-directed DNA polymerase family A palm" evidence="1">
    <location>
        <begin position="360"/>
        <end position="560"/>
    </location>
</feature>
<name>A0A0F9LPP0_9ZZZZ</name>
<dbReference type="InterPro" id="IPR043502">
    <property type="entry name" value="DNA/RNA_pol_sf"/>
</dbReference>
<dbReference type="Gene3D" id="1.10.150.20">
    <property type="entry name" value="5' to 3' exonuclease, C-terminal subdomain"/>
    <property type="match status" value="1"/>
</dbReference>
<dbReference type="InterPro" id="IPR036397">
    <property type="entry name" value="RNaseH_sf"/>
</dbReference>
<evidence type="ECO:0000313" key="2">
    <source>
        <dbReference type="EMBL" id="KKM97089.1"/>
    </source>
</evidence>
<dbReference type="GO" id="GO:0003887">
    <property type="term" value="F:DNA-directed DNA polymerase activity"/>
    <property type="evidence" value="ECO:0007669"/>
    <property type="project" value="InterPro"/>
</dbReference>
<dbReference type="Pfam" id="PF01612">
    <property type="entry name" value="DNA_pol_A_exo1"/>
    <property type="match status" value="1"/>
</dbReference>
<reference evidence="2" key="1">
    <citation type="journal article" date="2015" name="Nature">
        <title>Complex archaea that bridge the gap between prokaryotes and eukaryotes.</title>
        <authorList>
            <person name="Spang A."/>
            <person name="Saw J.H."/>
            <person name="Jorgensen S.L."/>
            <person name="Zaremba-Niedzwiedzka K."/>
            <person name="Martijn J."/>
            <person name="Lind A.E."/>
            <person name="van Eijk R."/>
            <person name="Schleper C."/>
            <person name="Guy L."/>
            <person name="Ettema T.J."/>
        </authorList>
    </citation>
    <scope>NUCLEOTIDE SEQUENCE</scope>
</reference>
<dbReference type="SMART" id="SM00482">
    <property type="entry name" value="POLAc"/>
    <property type="match status" value="1"/>
</dbReference>
<dbReference type="GO" id="GO:0006302">
    <property type="term" value="P:double-strand break repair"/>
    <property type="evidence" value="ECO:0007669"/>
    <property type="project" value="TreeGrafter"/>
</dbReference>